<keyword evidence="3" id="KW-1185">Reference proteome</keyword>
<dbReference type="EMBL" id="JBEYBN010000032">
    <property type="protein sequence ID" value="MEU2269127.1"/>
    <property type="molecule type" value="Genomic_DNA"/>
</dbReference>
<evidence type="ECO:0000313" key="3">
    <source>
        <dbReference type="Proteomes" id="UP001550603"/>
    </source>
</evidence>
<comment type="caution">
    <text evidence="2">The sequence shown here is derived from an EMBL/GenBank/DDBJ whole genome shotgun (WGS) entry which is preliminary data.</text>
</comment>
<feature type="transmembrane region" description="Helical" evidence="1">
    <location>
        <begin position="20"/>
        <end position="53"/>
    </location>
</feature>
<dbReference type="Proteomes" id="UP001550603">
    <property type="component" value="Unassembled WGS sequence"/>
</dbReference>
<proteinExistence type="predicted"/>
<accession>A0ABV2XYP5</accession>
<reference evidence="2 3" key="1">
    <citation type="submission" date="2024-06" db="EMBL/GenBank/DDBJ databases">
        <title>The Natural Products Discovery Center: Release of the First 8490 Sequenced Strains for Exploring Actinobacteria Biosynthetic Diversity.</title>
        <authorList>
            <person name="Kalkreuter E."/>
            <person name="Kautsar S.A."/>
            <person name="Yang D."/>
            <person name="Bader C.D."/>
            <person name="Teijaro C.N."/>
            <person name="Fluegel L."/>
            <person name="Davis C.M."/>
            <person name="Simpson J.R."/>
            <person name="Lauterbach L."/>
            <person name="Steele A.D."/>
            <person name="Gui C."/>
            <person name="Meng S."/>
            <person name="Li G."/>
            <person name="Viehrig K."/>
            <person name="Ye F."/>
            <person name="Su P."/>
            <person name="Kiefer A.F."/>
            <person name="Nichols A."/>
            <person name="Cepeda A.J."/>
            <person name="Yan W."/>
            <person name="Fan B."/>
            <person name="Jiang Y."/>
            <person name="Adhikari A."/>
            <person name="Zheng C.-J."/>
            <person name="Schuster L."/>
            <person name="Cowan T.M."/>
            <person name="Smanski M.J."/>
            <person name="Chevrette M.G."/>
            <person name="De Carvalho L.P.S."/>
            <person name="Shen B."/>
        </authorList>
    </citation>
    <scope>NUCLEOTIDE SEQUENCE [LARGE SCALE GENOMIC DNA]</scope>
    <source>
        <strain evidence="2 3">NPDC019583</strain>
    </source>
</reference>
<organism evidence="2 3">
    <name type="scientific">Streptomyces olindensis</name>
    <dbReference type="NCBI Taxonomy" id="358823"/>
    <lineage>
        <taxon>Bacteria</taxon>
        <taxon>Bacillati</taxon>
        <taxon>Actinomycetota</taxon>
        <taxon>Actinomycetes</taxon>
        <taxon>Kitasatosporales</taxon>
        <taxon>Streptomycetaceae</taxon>
        <taxon>Streptomyces</taxon>
    </lineage>
</organism>
<keyword evidence="1" id="KW-0472">Membrane</keyword>
<name>A0ABV2XYP5_9ACTN</name>
<sequence length="58" mass="6052">MADQESYGGVIRRARRAERVGWTAIGCVSGLLGLALVALVAGLLVLAVAAWFVALALR</sequence>
<protein>
    <submittedName>
        <fullName evidence="2">Uncharacterized protein</fullName>
    </submittedName>
</protein>
<evidence type="ECO:0000256" key="1">
    <source>
        <dbReference type="SAM" id="Phobius"/>
    </source>
</evidence>
<dbReference type="RefSeq" id="WP_359790477.1">
    <property type="nucleotide sequence ID" value="NZ_JBEYBN010000032.1"/>
</dbReference>
<evidence type="ECO:0000313" key="2">
    <source>
        <dbReference type="EMBL" id="MEU2269127.1"/>
    </source>
</evidence>
<gene>
    <name evidence="2" type="ORF">ABZ568_22505</name>
</gene>
<keyword evidence="1" id="KW-0812">Transmembrane</keyword>
<keyword evidence="1" id="KW-1133">Transmembrane helix</keyword>